<accession>A0A7W7LGR0</accession>
<protein>
    <submittedName>
        <fullName evidence="1">Uncharacterized protein</fullName>
    </submittedName>
</protein>
<gene>
    <name evidence="1" type="ORF">FHS38_005998</name>
</gene>
<keyword evidence="2" id="KW-1185">Reference proteome</keyword>
<organism evidence="1 2">
    <name type="scientific">Streptomyces netropsis</name>
    <name type="common">Streptoverticillium netropsis</name>
    <dbReference type="NCBI Taxonomy" id="55404"/>
    <lineage>
        <taxon>Bacteria</taxon>
        <taxon>Bacillati</taxon>
        <taxon>Actinomycetota</taxon>
        <taxon>Actinomycetes</taxon>
        <taxon>Kitasatosporales</taxon>
        <taxon>Streptomycetaceae</taxon>
        <taxon>Streptomyces</taxon>
    </lineage>
</organism>
<dbReference type="RefSeq" id="WP_184738726.1">
    <property type="nucleotide sequence ID" value="NZ_BMRW01000042.1"/>
</dbReference>
<dbReference type="Proteomes" id="UP000556436">
    <property type="component" value="Unassembled WGS sequence"/>
</dbReference>
<dbReference type="AlphaFoldDB" id="A0A7W7LGR0"/>
<comment type="caution">
    <text evidence="1">The sequence shown here is derived from an EMBL/GenBank/DDBJ whole genome shotgun (WGS) entry which is preliminary data.</text>
</comment>
<name>A0A7W7LGR0_STRNE</name>
<evidence type="ECO:0000313" key="2">
    <source>
        <dbReference type="Proteomes" id="UP000556436"/>
    </source>
</evidence>
<reference evidence="1 2" key="1">
    <citation type="submission" date="2020-08" db="EMBL/GenBank/DDBJ databases">
        <title>Genomic Encyclopedia of Type Strains, Phase III (KMG-III): the genomes of soil and plant-associated and newly described type strains.</title>
        <authorList>
            <person name="Whitman W."/>
        </authorList>
    </citation>
    <scope>NUCLEOTIDE SEQUENCE [LARGE SCALE GENOMIC DNA]</scope>
    <source>
        <strain evidence="1 2">CECT 3265</strain>
    </source>
</reference>
<evidence type="ECO:0000313" key="1">
    <source>
        <dbReference type="EMBL" id="MBB4889920.1"/>
    </source>
</evidence>
<dbReference type="EMBL" id="JACHJG010000016">
    <property type="protein sequence ID" value="MBB4889920.1"/>
    <property type="molecule type" value="Genomic_DNA"/>
</dbReference>
<sequence length="63" mass="6383">MLSLSFVVVLTVIVVLLLRTGHLRIGPALAALLLGFCLASTAAAPTINHLLATCASALSKLAA</sequence>
<proteinExistence type="predicted"/>